<evidence type="ECO:0000313" key="12">
    <source>
        <dbReference type="Proteomes" id="UP000196027"/>
    </source>
</evidence>
<feature type="domain" description="Transposase putative helix-turn-helix" evidence="10">
    <location>
        <begin position="15"/>
        <end position="57"/>
    </location>
</feature>
<sequence length="408" mass="47040">MYKYHPGMNDSSIRQLAFKTQLFANNIQRAYFAKASGVSRFCWNWGVYQWNKQYQAHCVNPCLPKPNGKALKKQLNAIKKDEFPWMYEVTKYAAQQPFIFLDRAYKDWIEDLSSSKPKHLKKSRPTFKKKGKCLDSFYVGGDQVRVIGDKVKVPNLGWVTMAEPIKFDGHIHSMTISRQADKWYVSFSIADDLPVLPSKNQAACGVDLGIKTLATLSNGGITHWHTPKPLKHALTKLKRYQRHLARKIKGSSGYQKQKQKIARLHKRIADIRLNTLHQLTKYLSKHFSKVVIEDLNIRGMMQNRKLARSIADVGMFEFRRQLSYKLAWKGGKLIVADRWFASSKLCSKCRKKNEHLKLSDRIFHCVYCNHSQDRDENASVNLEYYEQFYTGRSPGINAVGDDGSALLV</sequence>
<evidence type="ECO:0000256" key="1">
    <source>
        <dbReference type="ARBA" id="ARBA00008761"/>
    </source>
</evidence>
<dbReference type="PANTHER" id="PTHR30405">
    <property type="entry name" value="TRANSPOSASE"/>
    <property type="match status" value="1"/>
</dbReference>
<evidence type="ECO:0000256" key="3">
    <source>
        <dbReference type="ARBA" id="ARBA00022578"/>
    </source>
</evidence>
<comment type="similarity">
    <text evidence="1">In the C-terminal section; belongs to the transposase 35 family.</text>
</comment>
<dbReference type="PANTHER" id="PTHR30405:SF25">
    <property type="entry name" value="RNA-GUIDED DNA ENDONUCLEASE INSQ-RELATED"/>
    <property type="match status" value="1"/>
</dbReference>
<dbReference type="EMBL" id="CP021425">
    <property type="protein sequence ID" value="ARU58889.1"/>
    <property type="molecule type" value="Genomic_DNA"/>
</dbReference>
<dbReference type="InterPro" id="IPR021027">
    <property type="entry name" value="Transposase_put_HTH"/>
</dbReference>
<name>A0A1Y0IFI0_9GAMM</name>
<dbReference type="InterPro" id="IPR051399">
    <property type="entry name" value="RNA-guided_DNA_endo/Transpos"/>
</dbReference>
<evidence type="ECO:0000313" key="11">
    <source>
        <dbReference type="EMBL" id="ARU58889.1"/>
    </source>
</evidence>
<keyword evidence="7" id="KW-0233">DNA recombination</keyword>
<dbReference type="GO" id="GO:0046872">
    <property type="term" value="F:metal ion binding"/>
    <property type="evidence" value="ECO:0007669"/>
    <property type="project" value="UniProtKB-KW"/>
</dbReference>
<dbReference type="Pfam" id="PF01385">
    <property type="entry name" value="OrfB_IS605"/>
    <property type="match status" value="1"/>
</dbReference>
<keyword evidence="4" id="KW-0479">Metal-binding</keyword>
<keyword evidence="12" id="KW-1185">Reference proteome</keyword>
<dbReference type="NCBIfam" id="NF040570">
    <property type="entry name" value="guided_TnpB"/>
    <property type="match status" value="1"/>
</dbReference>
<evidence type="ECO:0000259" key="8">
    <source>
        <dbReference type="Pfam" id="PF01385"/>
    </source>
</evidence>
<dbReference type="GO" id="GO:0032196">
    <property type="term" value="P:transposition"/>
    <property type="evidence" value="ECO:0007669"/>
    <property type="project" value="UniProtKB-KW"/>
</dbReference>
<dbReference type="KEGG" id="ome:OLMES_4901"/>
<evidence type="ECO:0000256" key="7">
    <source>
        <dbReference type="ARBA" id="ARBA00023172"/>
    </source>
</evidence>
<dbReference type="NCBIfam" id="TIGR01766">
    <property type="entry name" value="IS200/IS605 family accessory protein TnpB-like domain"/>
    <property type="match status" value="1"/>
</dbReference>
<evidence type="ECO:0000256" key="4">
    <source>
        <dbReference type="ARBA" id="ARBA00022723"/>
    </source>
</evidence>
<dbReference type="Proteomes" id="UP000196027">
    <property type="component" value="Chromosome"/>
</dbReference>
<dbReference type="GO" id="GO:0003677">
    <property type="term" value="F:DNA binding"/>
    <property type="evidence" value="ECO:0007669"/>
    <property type="project" value="UniProtKB-KW"/>
</dbReference>
<evidence type="ECO:0000259" key="10">
    <source>
        <dbReference type="Pfam" id="PF12323"/>
    </source>
</evidence>
<evidence type="ECO:0000256" key="5">
    <source>
        <dbReference type="ARBA" id="ARBA00022833"/>
    </source>
</evidence>
<dbReference type="Pfam" id="PF12323">
    <property type="entry name" value="HTH_OrfB_IS605"/>
    <property type="match status" value="1"/>
</dbReference>
<dbReference type="InterPro" id="IPR001959">
    <property type="entry name" value="Transposase"/>
</dbReference>
<organism evidence="11 12">
    <name type="scientific">Oleiphilus messinensis</name>
    <dbReference type="NCBI Taxonomy" id="141451"/>
    <lineage>
        <taxon>Bacteria</taxon>
        <taxon>Pseudomonadati</taxon>
        <taxon>Pseudomonadota</taxon>
        <taxon>Gammaproteobacteria</taxon>
        <taxon>Oceanospirillales</taxon>
        <taxon>Oleiphilaceae</taxon>
        <taxon>Oleiphilus</taxon>
    </lineage>
</organism>
<keyword evidence="5" id="KW-0862">Zinc</keyword>
<proteinExistence type="inferred from homology"/>
<evidence type="ECO:0000259" key="9">
    <source>
        <dbReference type="Pfam" id="PF07282"/>
    </source>
</evidence>
<evidence type="ECO:0000256" key="6">
    <source>
        <dbReference type="ARBA" id="ARBA00023125"/>
    </source>
</evidence>
<dbReference type="InterPro" id="IPR010095">
    <property type="entry name" value="Cas12f1-like_TNB"/>
</dbReference>
<evidence type="ECO:0000256" key="2">
    <source>
        <dbReference type="ARBA" id="ARBA00011044"/>
    </source>
</evidence>
<feature type="domain" description="Probable transposase IS891/IS1136/IS1341" evidence="8">
    <location>
        <begin position="198"/>
        <end position="303"/>
    </location>
</feature>
<dbReference type="Pfam" id="PF07282">
    <property type="entry name" value="Cas12f1-like_TNB"/>
    <property type="match status" value="1"/>
</dbReference>
<keyword evidence="6" id="KW-0238">DNA-binding</keyword>
<reference evidence="11 12" key="1">
    <citation type="submission" date="2017-05" db="EMBL/GenBank/DDBJ databases">
        <title>Genomic insights into alkan degradation activity of Oleiphilus messinensis.</title>
        <authorList>
            <person name="Kozyavkin S.A."/>
            <person name="Slesarev A.I."/>
            <person name="Golyshin P.N."/>
            <person name="Korzhenkov A."/>
            <person name="Golyshina O.N."/>
            <person name="Toshchakov S.V."/>
        </authorList>
    </citation>
    <scope>NUCLEOTIDE SEQUENCE [LARGE SCALE GENOMIC DNA]</scope>
    <source>
        <strain evidence="11 12">ME102</strain>
    </source>
</reference>
<dbReference type="OrthoDB" id="6917293at2"/>
<dbReference type="GO" id="GO:0006310">
    <property type="term" value="P:DNA recombination"/>
    <property type="evidence" value="ECO:0007669"/>
    <property type="project" value="UniProtKB-KW"/>
</dbReference>
<keyword evidence="3" id="KW-0815">Transposition</keyword>
<accession>A0A1Y0IFI0</accession>
<feature type="domain" description="Cas12f1-like TNB" evidence="9">
    <location>
        <begin position="317"/>
        <end position="382"/>
    </location>
</feature>
<comment type="similarity">
    <text evidence="2">In the N-terminal section; belongs to the transposase 2 family.</text>
</comment>
<protein>
    <submittedName>
        <fullName evidence="11">IS607 family transposase OrfB</fullName>
    </submittedName>
</protein>
<dbReference type="AlphaFoldDB" id="A0A1Y0IFI0"/>
<gene>
    <name evidence="11" type="ORF">OLMES_4901</name>
</gene>